<reference evidence="3 4" key="1">
    <citation type="journal article" date="2014" name="Nat. Commun.">
        <title>Klebsormidium flaccidum genome reveals primary factors for plant terrestrial adaptation.</title>
        <authorList>
            <person name="Hori K."/>
            <person name="Maruyama F."/>
            <person name="Fujisawa T."/>
            <person name="Togashi T."/>
            <person name="Yamamoto N."/>
            <person name="Seo M."/>
            <person name="Sato S."/>
            <person name="Yamada T."/>
            <person name="Mori H."/>
            <person name="Tajima N."/>
            <person name="Moriyama T."/>
            <person name="Ikeuchi M."/>
            <person name="Watanabe M."/>
            <person name="Wada H."/>
            <person name="Kobayashi K."/>
            <person name="Saito M."/>
            <person name="Masuda T."/>
            <person name="Sasaki-Sekimoto Y."/>
            <person name="Mashiguchi K."/>
            <person name="Awai K."/>
            <person name="Shimojima M."/>
            <person name="Masuda S."/>
            <person name="Iwai M."/>
            <person name="Nobusawa T."/>
            <person name="Narise T."/>
            <person name="Kondo S."/>
            <person name="Saito H."/>
            <person name="Sato R."/>
            <person name="Murakawa M."/>
            <person name="Ihara Y."/>
            <person name="Oshima-Yamada Y."/>
            <person name="Ohtaka K."/>
            <person name="Satoh M."/>
            <person name="Sonobe K."/>
            <person name="Ishii M."/>
            <person name="Ohtani R."/>
            <person name="Kanamori-Sato M."/>
            <person name="Honoki R."/>
            <person name="Miyazaki D."/>
            <person name="Mochizuki H."/>
            <person name="Umetsu J."/>
            <person name="Higashi K."/>
            <person name="Shibata D."/>
            <person name="Kamiya Y."/>
            <person name="Sato N."/>
            <person name="Nakamura Y."/>
            <person name="Tabata S."/>
            <person name="Ida S."/>
            <person name="Kurokawa K."/>
            <person name="Ohta H."/>
        </authorList>
    </citation>
    <scope>NUCLEOTIDE SEQUENCE [LARGE SCALE GENOMIC DNA]</scope>
    <source>
        <strain evidence="3 4">NIES-2285</strain>
    </source>
</reference>
<organism evidence="3 4">
    <name type="scientific">Klebsormidium nitens</name>
    <name type="common">Green alga</name>
    <name type="synonym">Ulothrix nitens</name>
    <dbReference type="NCBI Taxonomy" id="105231"/>
    <lineage>
        <taxon>Eukaryota</taxon>
        <taxon>Viridiplantae</taxon>
        <taxon>Streptophyta</taxon>
        <taxon>Klebsormidiophyceae</taxon>
        <taxon>Klebsormidiales</taxon>
        <taxon>Klebsormidiaceae</taxon>
        <taxon>Klebsormidium</taxon>
    </lineage>
</organism>
<feature type="transmembrane region" description="Helical" evidence="2">
    <location>
        <begin position="267"/>
        <end position="285"/>
    </location>
</feature>
<keyword evidence="4" id="KW-1185">Reference proteome</keyword>
<dbReference type="AlphaFoldDB" id="A0A1Y1IVZ6"/>
<dbReference type="OMA" id="DNVQEYD"/>
<keyword evidence="2" id="KW-1133">Transmembrane helix</keyword>
<protein>
    <submittedName>
        <fullName evidence="3">Uncharacterized protein</fullName>
    </submittedName>
</protein>
<evidence type="ECO:0000313" key="4">
    <source>
        <dbReference type="Proteomes" id="UP000054558"/>
    </source>
</evidence>
<dbReference type="EMBL" id="DF237964">
    <property type="protein sequence ID" value="GAQ92448.1"/>
    <property type="molecule type" value="Genomic_DNA"/>
</dbReference>
<accession>A0A1Y1IVZ6</accession>
<proteinExistence type="predicted"/>
<keyword evidence="2" id="KW-0812">Transmembrane</keyword>
<name>A0A1Y1IVZ6_KLENI</name>
<feature type="transmembrane region" description="Helical" evidence="2">
    <location>
        <begin position="215"/>
        <end position="232"/>
    </location>
</feature>
<feature type="region of interest" description="Disordered" evidence="1">
    <location>
        <begin position="104"/>
        <end position="157"/>
    </location>
</feature>
<sequence length="288" mass="32161">MTWSSTTPLAKVAKLKKAHKKSCKITAGIRGAAKAKGAPKALKKQARNLTKKLKAVHKKGAAAQRAIKSATGKAAKAKQIKAFGKIVKKERKLDKSALKVIKKVQASKEKKAQRKPRKGTKKGKKKTAGRRKTSGKRTSKSKSKRKTKRKSSKKRCKKYRGVCRKYRTVKGKRQCIKRGESVDQTVWESPAEKKKKGVKIGDDFTTQVFKGCADTLVAILVYVIIIHIAKYYNTAHVIHYDRLFTFTLVFSFVSVVLRMIKKPLGNLFVNSLFFSLGGLFIRDVLGQS</sequence>
<feature type="transmembrane region" description="Helical" evidence="2">
    <location>
        <begin position="244"/>
        <end position="261"/>
    </location>
</feature>
<keyword evidence="2" id="KW-0472">Membrane</keyword>
<gene>
    <name evidence="3" type="ORF">KFL_010150060</name>
</gene>
<evidence type="ECO:0000256" key="1">
    <source>
        <dbReference type="SAM" id="MobiDB-lite"/>
    </source>
</evidence>
<evidence type="ECO:0000256" key="2">
    <source>
        <dbReference type="SAM" id="Phobius"/>
    </source>
</evidence>
<dbReference type="Proteomes" id="UP000054558">
    <property type="component" value="Unassembled WGS sequence"/>
</dbReference>
<feature type="compositionally biased region" description="Basic residues" evidence="1">
    <location>
        <begin position="111"/>
        <end position="157"/>
    </location>
</feature>
<evidence type="ECO:0000313" key="3">
    <source>
        <dbReference type="EMBL" id="GAQ92448.1"/>
    </source>
</evidence>